<dbReference type="AlphaFoldDB" id="A0AAN9BBM3"/>
<keyword evidence="8" id="KW-0720">Serine protease</keyword>
<keyword evidence="12" id="KW-1185">Reference proteome</keyword>
<dbReference type="PANTHER" id="PTHR42776">
    <property type="entry name" value="SERINE PEPTIDASE S9 FAMILY MEMBER"/>
    <property type="match status" value="1"/>
</dbReference>
<dbReference type="Pfam" id="PF19283">
    <property type="entry name" value="APEH_N"/>
    <property type="match status" value="1"/>
</dbReference>
<evidence type="ECO:0000259" key="10">
    <source>
        <dbReference type="Pfam" id="PF19283"/>
    </source>
</evidence>
<dbReference type="SUPFAM" id="SSF82171">
    <property type="entry name" value="DPP6 N-terminal domain-like"/>
    <property type="match status" value="1"/>
</dbReference>
<keyword evidence="8" id="KW-0645">Protease</keyword>
<evidence type="ECO:0000256" key="4">
    <source>
        <dbReference type="ARBA" id="ARBA00010040"/>
    </source>
</evidence>
<sequence>MPTTGEGSEPKMPFVPKELTAEKVVEAYRRVAGQPAVASGTISSAGGTGQKPVQNIRTVWSQRDIDRKEKTHFSKVYTIQVDKGSDGDPIYSNISCSLPQEINNVLWDVESPSEKKRAVIIKQKDKKGEDKQFVEIWNVRQKVKTIDMKALDKHGDVVGNDGQFGSVQWSPCEEYLLYVAEKKKPKTASFFESKPLSDEEKEKGDSAQEATIKGDEYVFRETWGEQLVERHRTVVCRLCIKTSVVTVLTQVPDDISPGQALWGPENAVVFVGWSHEPYRLGLKFCVERKSFLYKATFEGEGCEKLSEEDCAVRCPSFSPDFSRLVYLDTPEGGPHNQCSRLLLIDWKKQPVKQGSSRVVVDIVQSPYKTDADKDKFPGLYTWADLGTQRNWLEDNVHVLLPSYWRSSSAVVVINTNTGDVSRLQPGACGWSCGLLDVKGYNVLLSCSLPDRPAVLMLGQVKPGKVKESKWTELGSDQEGVALCKLYDWQLFTLDPKTVQAAHPDCDYLKFEALLYLPVKVDKDDGRKPPLVLFPHGGPHSTFDCGFALNPTVLAYCGFAVLCVNFRGSLGFGQDGITSLLSHIGDFDVKDCKLAMDKVCGENLVDSKNVFVYGGSHGGFLSGHLIGQYPDTFKAASMRNPVTNLTSMFGTTDIQDWIFTEAGEKFDYKSQASENILARLWKASPVRYIDNVKTPVMLNIGLKDMRVPPSQGLEYYKMLKARGVSVRCLTYPDSNHSLAEVEVEADSLVNSILWFAQHISQ</sequence>
<dbReference type="SUPFAM" id="SSF53474">
    <property type="entry name" value="alpha/beta-Hydrolases"/>
    <property type="match status" value="1"/>
</dbReference>
<dbReference type="Pfam" id="PF00326">
    <property type="entry name" value="Peptidase_S9"/>
    <property type="match status" value="1"/>
</dbReference>
<organism evidence="11 12">
    <name type="scientific">Littorina saxatilis</name>
    <dbReference type="NCBI Taxonomy" id="31220"/>
    <lineage>
        <taxon>Eukaryota</taxon>
        <taxon>Metazoa</taxon>
        <taxon>Spiralia</taxon>
        <taxon>Lophotrochozoa</taxon>
        <taxon>Mollusca</taxon>
        <taxon>Gastropoda</taxon>
        <taxon>Caenogastropoda</taxon>
        <taxon>Littorinimorpha</taxon>
        <taxon>Littorinoidea</taxon>
        <taxon>Littorinidae</taxon>
        <taxon>Littorina</taxon>
    </lineage>
</organism>
<evidence type="ECO:0000256" key="6">
    <source>
        <dbReference type="ARBA" id="ARBA00022490"/>
    </source>
</evidence>
<reference evidence="11 12" key="1">
    <citation type="submission" date="2024-02" db="EMBL/GenBank/DDBJ databases">
        <title>Chromosome-scale genome assembly of the rough periwinkle Littorina saxatilis.</title>
        <authorList>
            <person name="De Jode A."/>
            <person name="Faria R."/>
            <person name="Formenti G."/>
            <person name="Sims Y."/>
            <person name="Smith T.P."/>
            <person name="Tracey A."/>
            <person name="Wood J.M.D."/>
            <person name="Zagrodzka Z.B."/>
            <person name="Johannesson K."/>
            <person name="Butlin R.K."/>
            <person name="Leder E.H."/>
        </authorList>
    </citation>
    <scope>NUCLEOTIDE SEQUENCE [LARGE SCALE GENOMIC DNA]</scope>
    <source>
        <strain evidence="11">Snail1</strain>
        <tissue evidence="11">Muscle</tissue>
    </source>
</reference>
<dbReference type="PANTHER" id="PTHR42776:SF4">
    <property type="entry name" value="ACYLAMINO-ACID-RELEASING ENZYME"/>
    <property type="match status" value="1"/>
</dbReference>
<accession>A0AAN9BBM3</accession>
<feature type="domain" description="Acylamino-acid-releasing enzyme N-terminal" evidence="10">
    <location>
        <begin position="59"/>
        <end position="472"/>
    </location>
</feature>
<evidence type="ECO:0000259" key="9">
    <source>
        <dbReference type="Pfam" id="PF00326"/>
    </source>
</evidence>
<evidence type="ECO:0000256" key="8">
    <source>
        <dbReference type="RuleBase" id="RU368024"/>
    </source>
</evidence>
<dbReference type="InterPro" id="IPR002471">
    <property type="entry name" value="Pept_S9_AS"/>
</dbReference>
<dbReference type="PROSITE" id="PS00708">
    <property type="entry name" value="PRO_ENDOPEP_SER"/>
    <property type="match status" value="1"/>
</dbReference>
<dbReference type="GO" id="GO:0006508">
    <property type="term" value="P:proteolysis"/>
    <property type="evidence" value="ECO:0007669"/>
    <property type="project" value="UniProtKB-KW"/>
</dbReference>
<dbReference type="GO" id="GO:0004252">
    <property type="term" value="F:serine-type endopeptidase activity"/>
    <property type="evidence" value="ECO:0007669"/>
    <property type="project" value="UniProtKB-UniRule"/>
</dbReference>
<evidence type="ECO:0000256" key="2">
    <source>
        <dbReference type="ARBA" id="ARBA00004496"/>
    </source>
</evidence>
<dbReference type="FunFam" id="3.40.50.1820:FF:000043">
    <property type="entry name" value="acylamino-acid-releasing enzyme"/>
    <property type="match status" value="1"/>
</dbReference>
<dbReference type="GO" id="GO:0005737">
    <property type="term" value="C:cytoplasm"/>
    <property type="evidence" value="ECO:0007669"/>
    <property type="project" value="UniProtKB-SubCell"/>
</dbReference>
<comment type="similarity">
    <text evidence="3 8">Belongs to the peptidase S9A family.</text>
</comment>
<evidence type="ECO:0000313" key="12">
    <source>
        <dbReference type="Proteomes" id="UP001374579"/>
    </source>
</evidence>
<dbReference type="Proteomes" id="UP001374579">
    <property type="component" value="Unassembled WGS sequence"/>
</dbReference>
<evidence type="ECO:0000256" key="3">
    <source>
        <dbReference type="ARBA" id="ARBA00005228"/>
    </source>
</evidence>
<dbReference type="InterPro" id="IPR002470">
    <property type="entry name" value="Peptidase_S9A"/>
</dbReference>
<evidence type="ECO:0000256" key="7">
    <source>
        <dbReference type="ARBA" id="ARBA00022801"/>
    </source>
</evidence>
<evidence type="ECO:0000256" key="1">
    <source>
        <dbReference type="ARBA" id="ARBA00000721"/>
    </source>
</evidence>
<evidence type="ECO:0000313" key="11">
    <source>
        <dbReference type="EMBL" id="KAK7102313.1"/>
    </source>
</evidence>
<comment type="caution">
    <text evidence="11">The sequence shown here is derived from an EMBL/GenBank/DDBJ whole genome shotgun (WGS) entry which is preliminary data.</text>
</comment>
<dbReference type="EMBL" id="JBAMIC010000010">
    <property type="protein sequence ID" value="KAK7102313.1"/>
    <property type="molecule type" value="Genomic_DNA"/>
</dbReference>
<feature type="domain" description="Peptidase S9 prolyl oligopeptidase catalytic" evidence="9">
    <location>
        <begin position="546"/>
        <end position="758"/>
    </location>
</feature>
<evidence type="ECO:0000256" key="5">
    <source>
        <dbReference type="ARBA" id="ARBA00011881"/>
    </source>
</evidence>
<keyword evidence="7 8" id="KW-0378">Hydrolase</keyword>
<keyword evidence="6" id="KW-0963">Cytoplasm</keyword>
<dbReference type="Gene3D" id="3.40.50.1820">
    <property type="entry name" value="alpha/beta hydrolase"/>
    <property type="match status" value="1"/>
</dbReference>
<proteinExistence type="inferred from homology"/>
<name>A0AAN9BBM3_9CAEN</name>
<gene>
    <name evidence="11" type="ORF">V1264_020550</name>
</gene>
<protein>
    <recommendedName>
        <fullName evidence="8">Prolyl endopeptidase</fullName>
        <ecNumber evidence="8">3.4.21.-</ecNumber>
    </recommendedName>
</protein>
<comment type="subcellular location">
    <subcellularLocation>
        <location evidence="2">Cytoplasm</location>
    </subcellularLocation>
</comment>
<dbReference type="InterPro" id="IPR045550">
    <property type="entry name" value="AARE_N"/>
</dbReference>
<dbReference type="InterPro" id="IPR029058">
    <property type="entry name" value="AB_hydrolase_fold"/>
</dbReference>
<comment type="catalytic activity">
    <reaction evidence="1">
        <text>Cleavage of an N-acetyl or N-formyl amino acid from the N-terminus of a polypeptide.</text>
        <dbReference type="EC" id="3.4.19.1"/>
    </reaction>
</comment>
<dbReference type="GO" id="GO:0008242">
    <property type="term" value="F:omega peptidase activity"/>
    <property type="evidence" value="ECO:0007669"/>
    <property type="project" value="UniProtKB-EC"/>
</dbReference>
<dbReference type="PRINTS" id="PR00862">
    <property type="entry name" value="PROLIGOPTASE"/>
</dbReference>
<comment type="subunit">
    <text evidence="5">Homotetramer.</text>
</comment>
<dbReference type="EC" id="3.4.21.-" evidence="8"/>
<dbReference type="InterPro" id="IPR001375">
    <property type="entry name" value="Peptidase_S9_cat"/>
</dbReference>
<comment type="similarity">
    <text evidence="4">Belongs to the peptidase S9C family.</text>
</comment>